<dbReference type="RefSeq" id="XP_044555995.1">
    <property type="nucleotide sequence ID" value="XM_044693440.1"/>
</dbReference>
<dbReference type="GeneID" id="68096320"/>
<dbReference type="EMBL" id="PYSW02000001">
    <property type="protein sequence ID" value="KAG2394101.1"/>
    <property type="molecule type" value="Genomic_DNA"/>
</dbReference>
<protein>
    <submittedName>
        <fullName evidence="3">Uncharacterized protein</fullName>
    </submittedName>
</protein>
<accession>A0AA88KSF2</accession>
<reference evidence="3 4" key="1">
    <citation type="journal article" date="2018" name="BMC Genomics">
        <title>The genome of Naegleria lovaniensis, the basis for a comparative approach to unravel pathogenicity factors of the human pathogenic amoeba N. fowleri.</title>
        <authorList>
            <person name="Liechti N."/>
            <person name="Schurch N."/>
            <person name="Bruggmann R."/>
            <person name="Wittwer M."/>
        </authorList>
    </citation>
    <scope>NUCLEOTIDE SEQUENCE [LARGE SCALE GENOMIC DNA]</scope>
    <source>
        <strain evidence="3 4">ATCC 30569</strain>
    </source>
</reference>
<evidence type="ECO:0000256" key="1">
    <source>
        <dbReference type="SAM" id="Coils"/>
    </source>
</evidence>
<feature type="coiled-coil region" evidence="1">
    <location>
        <begin position="656"/>
        <end position="683"/>
    </location>
</feature>
<dbReference type="Proteomes" id="UP000816034">
    <property type="component" value="Unassembled WGS sequence"/>
</dbReference>
<feature type="compositionally biased region" description="Polar residues" evidence="2">
    <location>
        <begin position="1"/>
        <end position="13"/>
    </location>
</feature>
<keyword evidence="4" id="KW-1185">Reference proteome</keyword>
<feature type="compositionally biased region" description="Low complexity" evidence="2">
    <location>
        <begin position="133"/>
        <end position="157"/>
    </location>
</feature>
<name>A0AA88KSF2_NAELO</name>
<feature type="coiled-coil region" evidence="1">
    <location>
        <begin position="568"/>
        <end position="616"/>
    </location>
</feature>
<feature type="compositionally biased region" description="Low complexity" evidence="2">
    <location>
        <begin position="14"/>
        <end position="26"/>
    </location>
</feature>
<feature type="coiled-coil region" evidence="1">
    <location>
        <begin position="164"/>
        <end position="356"/>
    </location>
</feature>
<organism evidence="3 4">
    <name type="scientific">Naegleria lovaniensis</name>
    <name type="common">Amoeba</name>
    <dbReference type="NCBI Taxonomy" id="51637"/>
    <lineage>
        <taxon>Eukaryota</taxon>
        <taxon>Discoba</taxon>
        <taxon>Heterolobosea</taxon>
        <taxon>Tetramitia</taxon>
        <taxon>Eutetramitia</taxon>
        <taxon>Vahlkampfiidae</taxon>
        <taxon>Naegleria</taxon>
    </lineage>
</organism>
<sequence length="700" mass="79353">MTSSRSNVTSTPNKSSLPSKTSPVSSNNSGSVLTPSVALNRIQPSATSRPSSSQSNSSSTVTSITSKVKSPTTSKTPLNNTGSTNSNASNISTNVGQGSLKRTPSKQENSKISASSSSINATPITSPPPLVRSDSNSSLKSSTSTTSNTSLNTMPSNRNDEKEATILVKQMEGLKSRLEREKQELDRLVAEKELEIRSHISAHQDKADDIKAELFKLERTKEVHEKTVEMLTKEKMELEHNMDSLKSELKRTLASLHSAQIENSTLKNELDAVEERCTSQVEILNNDLKRKQQQVGQLQAEKEQLEYRVQALQSELLHQLSSETDQEKMAILENTISLLENEKKSLKSQFETLRNSYDADTRNLANERDSIMKELVFSNNQIALNIEEIEKAKHRYTLLEQELFNSKQESSSMIDLLKDEIRTKSEQIEELSNELSSLKNLSLEGEERSNEMSSLLSTISTLTIENNAIQQQLHELKERNMDMAKQLEFKEEIIEEEKTTVQRLTANIEELKTMLKELEGSLRIENNLKEQLAFTLATEQKSREITEASVRESAQYISDLEEKLSQEISSKQSLIEFYEVRIAQLQNDFDRLDTLKRESENQVAKTQSENNILQEQLLNEIEGSALLKINMEKSEERILLLEQTFKSQLEVISHNEKLLKQEVETLNETLRRERSTVESLRNSLVTEVSAQKYYPKKFWI</sequence>
<evidence type="ECO:0000313" key="4">
    <source>
        <dbReference type="Proteomes" id="UP000816034"/>
    </source>
</evidence>
<feature type="compositionally biased region" description="Low complexity" evidence="2">
    <location>
        <begin position="44"/>
        <end position="94"/>
    </location>
</feature>
<feature type="coiled-coil region" evidence="1">
    <location>
        <begin position="382"/>
        <end position="528"/>
    </location>
</feature>
<feature type="region of interest" description="Disordered" evidence="2">
    <location>
        <begin position="1"/>
        <end position="161"/>
    </location>
</feature>
<comment type="caution">
    <text evidence="3">The sequence shown here is derived from an EMBL/GenBank/DDBJ whole genome shotgun (WGS) entry which is preliminary data.</text>
</comment>
<dbReference type="AlphaFoldDB" id="A0AA88KSF2"/>
<feature type="compositionally biased region" description="Low complexity" evidence="2">
    <location>
        <begin position="110"/>
        <end position="124"/>
    </location>
</feature>
<keyword evidence="1" id="KW-0175">Coiled coil</keyword>
<proteinExistence type="predicted"/>
<evidence type="ECO:0000313" key="3">
    <source>
        <dbReference type="EMBL" id="KAG2394101.1"/>
    </source>
</evidence>
<gene>
    <name evidence="3" type="ORF">C9374_003865</name>
</gene>
<evidence type="ECO:0000256" key="2">
    <source>
        <dbReference type="SAM" id="MobiDB-lite"/>
    </source>
</evidence>